<dbReference type="GO" id="GO:0160141">
    <property type="term" value="F:23S rRNA pseudouridine(955/2504/2580) synthase activity"/>
    <property type="evidence" value="ECO:0007669"/>
    <property type="project" value="UniProtKB-EC"/>
</dbReference>
<feature type="domain" description="Pseudouridine synthase RsuA/RluA-like" evidence="10">
    <location>
        <begin position="125"/>
        <end position="273"/>
    </location>
</feature>
<dbReference type="GO" id="GO:0000455">
    <property type="term" value="P:enzyme-directed rRNA pseudouridine synthesis"/>
    <property type="evidence" value="ECO:0007669"/>
    <property type="project" value="UniProtKB-ARBA"/>
</dbReference>
<dbReference type="PROSITE" id="PS01129">
    <property type="entry name" value="PSI_RLU"/>
    <property type="match status" value="1"/>
</dbReference>
<evidence type="ECO:0000256" key="1">
    <source>
        <dbReference type="ARBA" id="ARBA00000381"/>
    </source>
</evidence>
<keyword evidence="5 8" id="KW-0694">RNA-binding</keyword>
<dbReference type="SUPFAM" id="SSF55174">
    <property type="entry name" value="Alpha-L RNA-binding motif"/>
    <property type="match status" value="1"/>
</dbReference>
<dbReference type="PROSITE" id="PS50889">
    <property type="entry name" value="S4"/>
    <property type="match status" value="1"/>
</dbReference>
<accession>A0A450V4T8</accession>
<dbReference type="CDD" id="cd02869">
    <property type="entry name" value="PseudoU_synth_RluA_like"/>
    <property type="match status" value="1"/>
</dbReference>
<feature type="domain" description="RNA-binding S4" evidence="11">
    <location>
        <begin position="45"/>
        <end position="91"/>
    </location>
</feature>
<proteinExistence type="inferred from homology"/>
<keyword evidence="6 9" id="KW-0413">Isomerase</keyword>
<dbReference type="Gene3D" id="3.10.290.10">
    <property type="entry name" value="RNA-binding S4 domain"/>
    <property type="match status" value="1"/>
</dbReference>
<evidence type="ECO:0000256" key="8">
    <source>
        <dbReference type="PROSITE-ProRule" id="PRU00182"/>
    </source>
</evidence>
<protein>
    <recommendedName>
        <fullName evidence="9">Pseudouridine synthase</fullName>
        <ecNumber evidence="9">5.4.99.-</ecNumber>
    </recommendedName>
</protein>
<comment type="catalytic activity">
    <reaction evidence="9">
        <text>a uridine in RNA = a pseudouridine in RNA</text>
        <dbReference type="Rhea" id="RHEA:48348"/>
        <dbReference type="Rhea" id="RHEA-COMP:12068"/>
        <dbReference type="Rhea" id="RHEA-COMP:12069"/>
        <dbReference type="ChEBI" id="CHEBI:65314"/>
        <dbReference type="ChEBI" id="CHEBI:65315"/>
    </reaction>
</comment>
<evidence type="ECO:0000256" key="3">
    <source>
        <dbReference type="ARBA" id="ARBA00010876"/>
    </source>
</evidence>
<dbReference type="EMBL" id="CAADFF010000159">
    <property type="protein sequence ID" value="VFJ99822.1"/>
    <property type="molecule type" value="Genomic_DNA"/>
</dbReference>
<dbReference type="NCBIfam" id="TIGR00005">
    <property type="entry name" value="rluA_subfam"/>
    <property type="match status" value="1"/>
</dbReference>
<name>A0A450V4T8_9GAMM</name>
<sequence length="345" mass="38412">MTPAISRRDFQARFPGMSSRATRVIEVSDPPSAQHVCIDARHAGQRIDNFLLGRLKGVPRAHVYRILRRGEVRANKGRVRPDYRLKSGDVVRIPPLRHVEPAIATPTGGALRLIRDAILFEDAGLLVLDKPSGMAVHGGSGQRYGVIEALRALRPDAPYLELVHRLDRETSGCLIIAKKRSVLRVLHEGLRQHRLDKRYLLLVGGEWRGRGRKVEMELRKNTLRSGERVVRQDPTGKPSITHLRPLAVARGVSLLEARILTGRTHQIRVHAAASGHPVAGDDKYGDREINRRLHRSGLRRLFLHASSLAFRSDGYALSVTAPLPEELARVSRNLGIDPRGIDSQG</sequence>
<evidence type="ECO:0000256" key="6">
    <source>
        <dbReference type="ARBA" id="ARBA00023235"/>
    </source>
</evidence>
<comment type="similarity">
    <text evidence="3 9">Belongs to the pseudouridine synthase RluA family.</text>
</comment>
<dbReference type="PANTHER" id="PTHR21600:SF92">
    <property type="entry name" value="RIBOSOMAL LARGE SUBUNIT PSEUDOURIDINE SYNTHASE C"/>
    <property type="match status" value="1"/>
</dbReference>
<dbReference type="InterPro" id="IPR036986">
    <property type="entry name" value="S4_RNA-bd_sf"/>
</dbReference>
<evidence type="ECO:0000259" key="10">
    <source>
        <dbReference type="Pfam" id="PF00849"/>
    </source>
</evidence>
<evidence type="ECO:0000256" key="5">
    <source>
        <dbReference type="ARBA" id="ARBA00022884"/>
    </source>
</evidence>
<evidence type="ECO:0000259" key="11">
    <source>
        <dbReference type="Pfam" id="PF01479"/>
    </source>
</evidence>
<dbReference type="InterPro" id="IPR006224">
    <property type="entry name" value="PsdUridine_synth_RluA-like_CS"/>
</dbReference>
<dbReference type="Pfam" id="PF01479">
    <property type="entry name" value="S4"/>
    <property type="match status" value="1"/>
</dbReference>
<dbReference type="InterPro" id="IPR050188">
    <property type="entry name" value="RluA_PseudoU_synthase"/>
</dbReference>
<evidence type="ECO:0000256" key="4">
    <source>
        <dbReference type="ARBA" id="ARBA00022552"/>
    </source>
</evidence>
<dbReference type="Gene3D" id="3.30.2350.10">
    <property type="entry name" value="Pseudouridine synthase"/>
    <property type="match status" value="1"/>
</dbReference>
<comment type="catalytic activity">
    <reaction evidence="1">
        <text>uridine(955/2504/2580) in 23S rRNA = pseudouridine(955/2504/2580) in 23S rRNA</text>
        <dbReference type="Rhea" id="RHEA:42528"/>
        <dbReference type="Rhea" id="RHEA-COMP:10099"/>
        <dbReference type="Rhea" id="RHEA-COMP:10100"/>
        <dbReference type="ChEBI" id="CHEBI:65314"/>
        <dbReference type="ChEBI" id="CHEBI:65315"/>
        <dbReference type="EC" id="5.4.99.24"/>
    </reaction>
</comment>
<keyword evidence="4" id="KW-0698">rRNA processing</keyword>
<reference evidence="12" key="1">
    <citation type="submission" date="2019-02" db="EMBL/GenBank/DDBJ databases">
        <authorList>
            <person name="Gruber-Vodicka R. H."/>
            <person name="Seah K. B. B."/>
        </authorList>
    </citation>
    <scope>NUCLEOTIDE SEQUENCE</scope>
    <source>
        <strain evidence="12">BECK_M7</strain>
    </source>
</reference>
<feature type="active site" evidence="7">
    <location>
        <position position="167"/>
    </location>
</feature>
<dbReference type="PANTHER" id="PTHR21600">
    <property type="entry name" value="MITOCHONDRIAL RNA PSEUDOURIDINE SYNTHASE"/>
    <property type="match status" value="1"/>
</dbReference>
<organism evidence="12">
    <name type="scientific">Candidatus Kentrum sp. LFY</name>
    <dbReference type="NCBI Taxonomy" id="2126342"/>
    <lineage>
        <taxon>Bacteria</taxon>
        <taxon>Pseudomonadati</taxon>
        <taxon>Pseudomonadota</taxon>
        <taxon>Gammaproteobacteria</taxon>
        <taxon>Candidatus Kentrum</taxon>
    </lineage>
</organism>
<dbReference type="InterPro" id="IPR002942">
    <property type="entry name" value="S4_RNA-bd"/>
</dbReference>
<evidence type="ECO:0000256" key="9">
    <source>
        <dbReference type="RuleBase" id="RU362028"/>
    </source>
</evidence>
<dbReference type="InterPro" id="IPR006145">
    <property type="entry name" value="PsdUridine_synth_RsuA/RluA"/>
</dbReference>
<evidence type="ECO:0000313" key="12">
    <source>
        <dbReference type="EMBL" id="VFJ99822.1"/>
    </source>
</evidence>
<dbReference type="Pfam" id="PF00849">
    <property type="entry name" value="PseudoU_synth_2"/>
    <property type="match status" value="1"/>
</dbReference>
<dbReference type="EC" id="5.4.99.-" evidence="9"/>
<evidence type="ECO:0000256" key="2">
    <source>
        <dbReference type="ARBA" id="ARBA00002876"/>
    </source>
</evidence>
<dbReference type="InterPro" id="IPR020103">
    <property type="entry name" value="PsdUridine_synth_cat_dom_sf"/>
</dbReference>
<dbReference type="GO" id="GO:0003723">
    <property type="term" value="F:RNA binding"/>
    <property type="evidence" value="ECO:0007669"/>
    <property type="project" value="UniProtKB-KW"/>
</dbReference>
<dbReference type="InterPro" id="IPR006225">
    <property type="entry name" value="PsdUridine_synth_RluC/D"/>
</dbReference>
<dbReference type="AlphaFoldDB" id="A0A450V4T8"/>
<evidence type="ECO:0000256" key="7">
    <source>
        <dbReference type="PIRSR" id="PIRSR606225-1"/>
    </source>
</evidence>
<comment type="function">
    <text evidence="2">Responsible for synthesis of pseudouridine from uracil at positions 955, 2504 and 2580 in 23S ribosomal RNA.</text>
</comment>
<gene>
    <name evidence="12" type="ORF">BECKLFY1418B_GA0070995_11593</name>
</gene>
<dbReference type="SUPFAM" id="SSF55120">
    <property type="entry name" value="Pseudouridine synthase"/>
    <property type="match status" value="1"/>
</dbReference>
<dbReference type="CDD" id="cd00165">
    <property type="entry name" value="S4"/>
    <property type="match status" value="1"/>
</dbReference>